<evidence type="ECO:0000256" key="3">
    <source>
        <dbReference type="ARBA" id="ARBA00023277"/>
    </source>
</evidence>
<accession>A0A445LBC3</accession>
<comment type="catalytic activity">
    <reaction evidence="4">
        <text>alpha-D-galactosyl-(1-&gt;3)-1D-myo-inositol + sucrose = raffinose + myo-inositol</text>
        <dbReference type="Rhea" id="RHEA:20161"/>
        <dbReference type="ChEBI" id="CHEBI:16634"/>
        <dbReference type="ChEBI" id="CHEBI:17268"/>
        <dbReference type="ChEBI" id="CHEBI:17505"/>
        <dbReference type="ChEBI" id="CHEBI:17992"/>
        <dbReference type="EC" id="2.4.1.82"/>
    </reaction>
</comment>
<evidence type="ECO:0000256" key="2">
    <source>
        <dbReference type="ARBA" id="ARBA00012708"/>
    </source>
</evidence>
<dbReference type="PANTHER" id="PTHR31268">
    <property type="match status" value="1"/>
</dbReference>
<proteinExistence type="inferred from homology"/>
<sequence length="795" mass="87646">MLRTTSILPTTWIPPSREPHRNLSNVCLTFYHHHHHKSLVVKCSKMTVTPKISVNDGKLVVHGKTILTGVPDNVVLTPGSGRGLVTGAFVGATASHSKSLHVFPMGVLEGLRFMCCFRFKLWWMTQRMGTCGRDVPLETQFMLIESKESETDGENSPIIYTVLLPLLEGQFRAVLQGNDKNEIEICLESGDNAVETDQGLHMVYMHAGTNPFEVINQAVKAVEKHMQTFLHREKKRLPSCLDWFGWCTWDAFYTDVTAEGVEEGLKSLSQGGTPPRFLIIDDGWQQIENKAKDATECLVQEGAQFATRLTGIKENTKFQKKLQNNEQMSGLKHLVHGAKQHHNVKNVYVWHALAGYWGGVKPAATGMEHYDTALAYPVQSPGVLGNQPDIVMDSLAVHGLGLVHPKKVFNFYNELHAYLASCGVDGVKVDVQNIIETLGAGHGGRVSLTRSYHHALEASIASNFTDNGCIACMCHNTDGLYSAKQTAIVRASDDFYPRDPASHTIHISSVAYNSLFLGEFMQPDWDMFHSLHPAADYHAAARAIGGCPIYVSDKPGNHNFDLLKKLVLPDGSVLRAQLPGRPTRDSLFVDPARDRTSLLKIWNLNKCSGVVGVFNCQGAGWCKIEKKTRIHDTSPGTLTASVCASDVDLITQVAGAEWLGDTIVYAYRSGEVIRLPKGVSIPVTLKVLEFELFHFCPIQEIAPSISFAAIGLLDMFNTGGAVEQVEIHNRAATKTIALSVRGRGRFGVYSSQRPLKCVVGGAETDFNYDSETGLTTFSIPVSPEEMYRWSIEIQV</sequence>
<dbReference type="InterPro" id="IPR017853">
    <property type="entry name" value="GH"/>
</dbReference>
<keyword evidence="3" id="KW-0119">Carbohydrate metabolism</keyword>
<gene>
    <name evidence="5" type="ORF">D0Y65_007100</name>
</gene>
<evidence type="ECO:0000313" key="6">
    <source>
        <dbReference type="Proteomes" id="UP000289340"/>
    </source>
</evidence>
<dbReference type="PANTHER" id="PTHR31268:SF32">
    <property type="entry name" value="GALACTINOL--SUCROSE GALACTOSYLTRANSFERASE 2-RELATED"/>
    <property type="match status" value="1"/>
</dbReference>
<dbReference type="InterPro" id="IPR008811">
    <property type="entry name" value="Glycosyl_hydrolases_36"/>
</dbReference>
<dbReference type="EMBL" id="QZWG01000003">
    <property type="protein sequence ID" value="RZC20561.1"/>
    <property type="molecule type" value="Genomic_DNA"/>
</dbReference>
<reference evidence="5 6" key="1">
    <citation type="submission" date="2018-09" db="EMBL/GenBank/DDBJ databases">
        <title>A high-quality reference genome of wild soybean provides a powerful tool to mine soybean genomes.</title>
        <authorList>
            <person name="Xie M."/>
            <person name="Chung C.Y.L."/>
            <person name="Li M.-W."/>
            <person name="Wong F.-L."/>
            <person name="Chan T.-F."/>
            <person name="Lam H.-M."/>
        </authorList>
    </citation>
    <scope>NUCLEOTIDE SEQUENCE [LARGE SCALE GENOMIC DNA]</scope>
    <source>
        <strain evidence="6">cv. W05</strain>
        <tissue evidence="5">Hypocotyl of etiolated seedlings</tissue>
    </source>
</reference>
<keyword evidence="5" id="KW-0328">Glycosyltransferase</keyword>
<dbReference type="Pfam" id="PF05691">
    <property type="entry name" value="Raffinose_syn"/>
    <property type="match status" value="1"/>
</dbReference>
<dbReference type="Gene3D" id="3.20.20.70">
    <property type="entry name" value="Aldolase class I"/>
    <property type="match status" value="1"/>
</dbReference>
<dbReference type="GO" id="GO:0047274">
    <property type="term" value="F:galactinol-sucrose galactosyltransferase activity"/>
    <property type="evidence" value="ECO:0007669"/>
    <property type="project" value="UniProtKB-EC"/>
</dbReference>
<dbReference type="SUPFAM" id="SSF51445">
    <property type="entry name" value="(Trans)glycosidases"/>
    <property type="match status" value="1"/>
</dbReference>
<dbReference type="EC" id="2.4.1.82" evidence="2"/>
<evidence type="ECO:0000256" key="1">
    <source>
        <dbReference type="ARBA" id="ARBA00007240"/>
    </source>
</evidence>
<dbReference type="Proteomes" id="UP000289340">
    <property type="component" value="Chromosome 3"/>
</dbReference>
<comment type="similarity">
    <text evidence="1">Belongs to the glycosyl hydrolases 36 family.</text>
</comment>
<evidence type="ECO:0000313" key="5">
    <source>
        <dbReference type="EMBL" id="RZC20561.1"/>
    </source>
</evidence>
<dbReference type="GO" id="GO:0052692">
    <property type="term" value="F:raffinose alpha-galactosidase activity"/>
    <property type="evidence" value="ECO:0007669"/>
    <property type="project" value="TreeGrafter"/>
</dbReference>
<protein>
    <recommendedName>
        <fullName evidence="2">galactinol--sucrose galactosyltransferase</fullName>
        <ecNumber evidence="2">2.4.1.82</ecNumber>
    </recommendedName>
</protein>
<comment type="caution">
    <text evidence="5">The sequence shown here is derived from an EMBL/GenBank/DDBJ whole genome shotgun (WGS) entry which is preliminary data.</text>
</comment>
<dbReference type="AlphaFoldDB" id="A0A445LBC3"/>
<keyword evidence="5" id="KW-0808">Transferase</keyword>
<dbReference type="InterPro" id="IPR013785">
    <property type="entry name" value="Aldolase_TIM"/>
</dbReference>
<name>A0A445LBC3_GLYSO</name>
<dbReference type="Gramene" id="XM_028369512.1">
    <property type="protein sequence ID" value="XP_028225313.1"/>
    <property type="gene ID" value="LOC114406728"/>
</dbReference>
<dbReference type="EMBL" id="QZWG01000003">
    <property type="protein sequence ID" value="RZC20560.1"/>
    <property type="molecule type" value="Genomic_DNA"/>
</dbReference>
<organism evidence="5 6">
    <name type="scientific">Glycine soja</name>
    <name type="common">Wild soybean</name>
    <dbReference type="NCBI Taxonomy" id="3848"/>
    <lineage>
        <taxon>Eukaryota</taxon>
        <taxon>Viridiplantae</taxon>
        <taxon>Streptophyta</taxon>
        <taxon>Embryophyta</taxon>
        <taxon>Tracheophyta</taxon>
        <taxon>Spermatophyta</taxon>
        <taxon>Magnoliopsida</taxon>
        <taxon>eudicotyledons</taxon>
        <taxon>Gunneridae</taxon>
        <taxon>Pentapetalae</taxon>
        <taxon>rosids</taxon>
        <taxon>fabids</taxon>
        <taxon>Fabales</taxon>
        <taxon>Fabaceae</taxon>
        <taxon>Papilionoideae</taxon>
        <taxon>50 kb inversion clade</taxon>
        <taxon>NPAAA clade</taxon>
        <taxon>indigoferoid/millettioid clade</taxon>
        <taxon>Phaseoleae</taxon>
        <taxon>Glycine</taxon>
        <taxon>Glycine subgen. Soja</taxon>
    </lineage>
</organism>
<keyword evidence="6" id="KW-1185">Reference proteome</keyword>
<evidence type="ECO:0000256" key="4">
    <source>
        <dbReference type="ARBA" id="ARBA00049426"/>
    </source>
</evidence>